<name>A0AAE0DBD5_COLKA</name>
<evidence type="ECO:0000313" key="3">
    <source>
        <dbReference type="Proteomes" id="UP001281614"/>
    </source>
</evidence>
<dbReference type="Proteomes" id="UP001281614">
    <property type="component" value="Unassembled WGS sequence"/>
</dbReference>
<accession>A0AAE0DBD5</accession>
<feature type="region of interest" description="Disordered" evidence="1">
    <location>
        <begin position="96"/>
        <end position="117"/>
    </location>
</feature>
<keyword evidence="3" id="KW-1185">Reference proteome</keyword>
<reference evidence="2" key="1">
    <citation type="submission" date="2023-02" db="EMBL/GenBank/DDBJ databases">
        <title>Colletotrichum kahawae CIFC_Que2 genome sequencing and assembly.</title>
        <authorList>
            <person name="Baroncelli R."/>
        </authorList>
    </citation>
    <scope>NUCLEOTIDE SEQUENCE</scope>
    <source>
        <strain evidence="2">CIFC_Que2</strain>
    </source>
</reference>
<comment type="caution">
    <text evidence="2">The sequence shown here is derived from an EMBL/GenBank/DDBJ whole genome shotgun (WGS) entry which is preliminary data.</text>
</comment>
<gene>
    <name evidence="2" type="ORF">CKAH01_03784</name>
</gene>
<evidence type="ECO:0000313" key="2">
    <source>
        <dbReference type="EMBL" id="KAK2773324.1"/>
    </source>
</evidence>
<feature type="region of interest" description="Disordered" evidence="1">
    <location>
        <begin position="34"/>
        <end position="74"/>
    </location>
</feature>
<organism evidence="2 3">
    <name type="scientific">Colletotrichum kahawae</name>
    <name type="common">Coffee berry disease fungus</name>
    <dbReference type="NCBI Taxonomy" id="34407"/>
    <lineage>
        <taxon>Eukaryota</taxon>
        <taxon>Fungi</taxon>
        <taxon>Dikarya</taxon>
        <taxon>Ascomycota</taxon>
        <taxon>Pezizomycotina</taxon>
        <taxon>Sordariomycetes</taxon>
        <taxon>Hypocreomycetidae</taxon>
        <taxon>Glomerellales</taxon>
        <taxon>Glomerellaceae</taxon>
        <taxon>Colletotrichum</taxon>
        <taxon>Colletotrichum gloeosporioides species complex</taxon>
    </lineage>
</organism>
<sequence>MLKPHLTEAYLTLGRAACPGPRGINREAVKKDTIKHQSVSCRPPPGRPSVPISLNPSEGPVTAEPIERSRPPPGRRPVVVVAVVVGGRWAPSSLAGPFLDQPERSGGIPCQKGDSSNDLWAWDARSLPRPSLFFPRGLPLGPDDP</sequence>
<evidence type="ECO:0000256" key="1">
    <source>
        <dbReference type="SAM" id="MobiDB-lite"/>
    </source>
</evidence>
<proteinExistence type="predicted"/>
<dbReference type="EMBL" id="VYYT01000057">
    <property type="protein sequence ID" value="KAK2773324.1"/>
    <property type="molecule type" value="Genomic_DNA"/>
</dbReference>
<protein>
    <submittedName>
        <fullName evidence="2">Uncharacterized protein</fullName>
    </submittedName>
</protein>
<dbReference type="AlphaFoldDB" id="A0AAE0DBD5"/>